<sequence>MDLVALKVRVSKFGSFPHRRKQKTLILLRTFCCWFDLGLQPKWANKGRIRCLNGCYTRSKPPHLPPLRPWTETIASFKTRLADDIFHSNFQHIRFISTIAVPLIAGCGSFQMMEALVLASAVTACFSACRHSVCHRCSNAWAICFSQKAPAVCSGLAVDLPLMVILVPVQQESSFSKDPSGLVAVIRLVLLCGEAVRHQRVGRTALPPVVWHNWFKAVQSTTNRA</sequence>
<gene>
    <name evidence="2" type="ORF">PECUL_23A026991</name>
    <name evidence="1" type="ORF">PECUL_23A033951</name>
</gene>
<dbReference type="Proteomes" id="UP001295444">
    <property type="component" value="Chromosome 02"/>
</dbReference>
<accession>A0AAD1RH06</accession>
<reference evidence="1" key="1">
    <citation type="submission" date="2022-03" db="EMBL/GenBank/DDBJ databases">
        <authorList>
            <person name="Alioto T."/>
            <person name="Alioto T."/>
            <person name="Gomez Garrido J."/>
        </authorList>
    </citation>
    <scope>NUCLEOTIDE SEQUENCE</scope>
</reference>
<keyword evidence="3" id="KW-1185">Reference proteome</keyword>
<name>A0AAD1RH06_PELCU</name>
<protein>
    <submittedName>
        <fullName evidence="1">Uncharacterized protein</fullName>
    </submittedName>
</protein>
<dbReference type="EMBL" id="OW240913">
    <property type="protein sequence ID" value="CAH2253306.1"/>
    <property type="molecule type" value="Genomic_DNA"/>
</dbReference>
<evidence type="ECO:0000313" key="3">
    <source>
        <dbReference type="Proteomes" id="UP001295444"/>
    </source>
</evidence>
<evidence type="ECO:0000313" key="1">
    <source>
        <dbReference type="EMBL" id="CAH2253303.1"/>
    </source>
</evidence>
<dbReference type="AlphaFoldDB" id="A0AAD1RH06"/>
<dbReference type="EMBL" id="OW240913">
    <property type="protein sequence ID" value="CAH2253303.1"/>
    <property type="molecule type" value="Genomic_DNA"/>
</dbReference>
<proteinExistence type="predicted"/>
<evidence type="ECO:0000313" key="2">
    <source>
        <dbReference type="EMBL" id="CAH2253306.1"/>
    </source>
</evidence>
<organism evidence="1 3">
    <name type="scientific">Pelobates cultripes</name>
    <name type="common">Western spadefoot toad</name>
    <dbReference type="NCBI Taxonomy" id="61616"/>
    <lineage>
        <taxon>Eukaryota</taxon>
        <taxon>Metazoa</taxon>
        <taxon>Chordata</taxon>
        <taxon>Craniata</taxon>
        <taxon>Vertebrata</taxon>
        <taxon>Euteleostomi</taxon>
        <taxon>Amphibia</taxon>
        <taxon>Batrachia</taxon>
        <taxon>Anura</taxon>
        <taxon>Pelobatoidea</taxon>
        <taxon>Pelobatidae</taxon>
        <taxon>Pelobates</taxon>
    </lineage>
</organism>